<feature type="compositionally biased region" description="Basic residues" evidence="1">
    <location>
        <begin position="103"/>
        <end position="112"/>
    </location>
</feature>
<feature type="compositionally biased region" description="Basic and acidic residues" evidence="1">
    <location>
        <begin position="366"/>
        <end position="383"/>
    </location>
</feature>
<feature type="compositionally biased region" description="Basic residues" evidence="1">
    <location>
        <begin position="56"/>
        <end position="78"/>
    </location>
</feature>
<feature type="non-terminal residue" evidence="2">
    <location>
        <position position="394"/>
    </location>
</feature>
<dbReference type="EMBL" id="CADCSY010000009">
    <property type="protein sequence ID" value="CAA9212752.1"/>
    <property type="molecule type" value="Genomic_DNA"/>
</dbReference>
<feature type="compositionally biased region" description="Basic residues" evidence="1">
    <location>
        <begin position="38"/>
        <end position="48"/>
    </location>
</feature>
<accession>A0A6J4H213</accession>
<evidence type="ECO:0000256" key="1">
    <source>
        <dbReference type="SAM" id="MobiDB-lite"/>
    </source>
</evidence>
<dbReference type="AlphaFoldDB" id="A0A6J4H213"/>
<gene>
    <name evidence="2" type="ORF">AVDCRST_MAG20-202</name>
</gene>
<feature type="compositionally biased region" description="Basic and acidic residues" evidence="1">
    <location>
        <begin position="79"/>
        <end position="102"/>
    </location>
</feature>
<organism evidence="2">
    <name type="scientific">uncultured Acidimicrobiales bacterium</name>
    <dbReference type="NCBI Taxonomy" id="310071"/>
    <lineage>
        <taxon>Bacteria</taxon>
        <taxon>Bacillati</taxon>
        <taxon>Actinomycetota</taxon>
        <taxon>Acidimicrobiia</taxon>
        <taxon>Acidimicrobiales</taxon>
        <taxon>environmental samples</taxon>
    </lineage>
</organism>
<feature type="compositionally biased region" description="Basic and acidic residues" evidence="1">
    <location>
        <begin position="243"/>
        <end position="255"/>
    </location>
</feature>
<feature type="region of interest" description="Disordered" evidence="1">
    <location>
        <begin position="1"/>
        <end position="394"/>
    </location>
</feature>
<feature type="compositionally biased region" description="Basic and acidic residues" evidence="1">
    <location>
        <begin position="153"/>
        <end position="167"/>
    </location>
</feature>
<proteinExistence type="predicted"/>
<evidence type="ECO:0000313" key="2">
    <source>
        <dbReference type="EMBL" id="CAA9212752.1"/>
    </source>
</evidence>
<feature type="compositionally biased region" description="Basic and acidic residues" evidence="1">
    <location>
        <begin position="335"/>
        <end position="346"/>
    </location>
</feature>
<sequence>GGDPCAPVRAHRSGGGRRDRGHGAALRRAGGPAGRDRARARRRVPGSHRRGDGRPRAVRRHDPRRPRGPRTRRRHLHTDRRGAFRRVDVALRRRQHPPDRSRAARPPRHRRPAGQVAAGHGHRSAPGVPVPLGAGRRERHPGVAVPGHPRRPGVRDRRDEDVGDQRRPGRHRRPRRAHTRRHHVLHGREGARRAPRRDLGHPQHRQARLQGPRDGRDDLRRPPRAGLVGARRSRRPRQGPPPDPRRPRARSDQHRGSRLRGRAGCVRGVAPLRHRAEDVRQAHRRAPGHPVQAGGHGHQARGQPPAHPQRGRAVPVGGTGGRRGGHGQALRQRVRPRDRDRGDAGARRLRVRHRAADRALLPGRAPDGHRRGHERDPAHRDRTWPPPTAERVEL</sequence>
<feature type="non-terminal residue" evidence="2">
    <location>
        <position position="1"/>
    </location>
</feature>
<feature type="compositionally biased region" description="Basic and acidic residues" evidence="1">
    <location>
        <begin position="211"/>
        <end position="221"/>
    </location>
</feature>
<feature type="compositionally biased region" description="Basic and acidic residues" evidence="1">
    <location>
        <begin position="186"/>
        <end position="201"/>
    </location>
</feature>
<feature type="compositionally biased region" description="Basic residues" evidence="1">
    <location>
        <begin position="168"/>
        <end position="185"/>
    </location>
</feature>
<reference evidence="2" key="1">
    <citation type="submission" date="2020-02" db="EMBL/GenBank/DDBJ databases">
        <authorList>
            <person name="Meier V. D."/>
        </authorList>
    </citation>
    <scope>NUCLEOTIDE SEQUENCE</scope>
    <source>
        <strain evidence="2">AVDCRST_MAG20</strain>
    </source>
</reference>
<name>A0A6J4H213_9ACTN</name>
<protein>
    <submittedName>
        <fullName evidence="2">Acyl-CoA dehydrogenase</fullName>
    </submittedName>
</protein>